<dbReference type="RefSeq" id="WP_381343694.1">
    <property type="nucleotide sequence ID" value="NZ_JBHMCY010000010.1"/>
</dbReference>
<dbReference type="SUPFAM" id="SSF51679">
    <property type="entry name" value="Bacterial luciferase-like"/>
    <property type="match status" value="1"/>
</dbReference>
<name>A0ABV5MX66_9ACTN</name>
<dbReference type="InterPro" id="IPR036661">
    <property type="entry name" value="Luciferase-like_sf"/>
</dbReference>
<feature type="compositionally biased region" description="Pro residues" evidence="1">
    <location>
        <begin position="1"/>
        <end position="12"/>
    </location>
</feature>
<comment type="caution">
    <text evidence="2">The sequence shown here is derived from an EMBL/GenBank/DDBJ whole genome shotgun (WGS) entry which is preliminary data.</text>
</comment>
<protein>
    <recommendedName>
        <fullName evidence="4">Luciferase-like domain-containing protein</fullName>
    </recommendedName>
</protein>
<evidence type="ECO:0000313" key="3">
    <source>
        <dbReference type="Proteomes" id="UP001589709"/>
    </source>
</evidence>
<feature type="region of interest" description="Disordered" evidence="1">
    <location>
        <begin position="99"/>
        <end position="121"/>
    </location>
</feature>
<evidence type="ECO:0008006" key="4">
    <source>
        <dbReference type="Google" id="ProtNLM"/>
    </source>
</evidence>
<dbReference type="Gene3D" id="3.20.20.30">
    <property type="entry name" value="Luciferase-like domain"/>
    <property type="match status" value="1"/>
</dbReference>
<feature type="region of interest" description="Disordered" evidence="1">
    <location>
        <begin position="1"/>
        <end position="23"/>
    </location>
</feature>
<evidence type="ECO:0000256" key="1">
    <source>
        <dbReference type="SAM" id="MobiDB-lite"/>
    </source>
</evidence>
<sequence>MHGAPPTRPPSWPHGGRRAEAHGWSPCETVLALGPRRGHVGTPSGPADTFAPFVRHGAIDGFTVTPYLIPDRLDGLDGLLVPEPQERGIHRTECTGTTLRENLAPRAPLTHRSAPDGRQAG</sequence>
<accession>A0ABV5MX66</accession>
<gene>
    <name evidence="2" type="ORF">ACFF45_07715</name>
</gene>
<organism evidence="2 3">
    <name type="scientific">Streptomyces cinereospinus</name>
    <dbReference type="NCBI Taxonomy" id="285561"/>
    <lineage>
        <taxon>Bacteria</taxon>
        <taxon>Bacillati</taxon>
        <taxon>Actinomycetota</taxon>
        <taxon>Actinomycetes</taxon>
        <taxon>Kitasatosporales</taxon>
        <taxon>Streptomycetaceae</taxon>
        <taxon>Streptomyces</taxon>
    </lineage>
</organism>
<proteinExistence type="predicted"/>
<reference evidence="2 3" key="1">
    <citation type="submission" date="2024-09" db="EMBL/GenBank/DDBJ databases">
        <authorList>
            <person name="Sun Q."/>
            <person name="Mori K."/>
        </authorList>
    </citation>
    <scope>NUCLEOTIDE SEQUENCE [LARGE SCALE GENOMIC DNA]</scope>
    <source>
        <strain evidence="2 3">JCM 6917</strain>
    </source>
</reference>
<evidence type="ECO:0000313" key="2">
    <source>
        <dbReference type="EMBL" id="MFB9462605.1"/>
    </source>
</evidence>
<dbReference type="EMBL" id="JBHMCY010000010">
    <property type="protein sequence ID" value="MFB9462605.1"/>
    <property type="molecule type" value="Genomic_DNA"/>
</dbReference>
<keyword evidence="3" id="KW-1185">Reference proteome</keyword>
<dbReference type="Proteomes" id="UP001589709">
    <property type="component" value="Unassembled WGS sequence"/>
</dbReference>